<organism evidence="1 2">
    <name type="scientific">Papilio xuthus</name>
    <name type="common">Asian swallowtail butterfly</name>
    <dbReference type="NCBI Taxonomy" id="66420"/>
    <lineage>
        <taxon>Eukaryota</taxon>
        <taxon>Metazoa</taxon>
        <taxon>Ecdysozoa</taxon>
        <taxon>Arthropoda</taxon>
        <taxon>Hexapoda</taxon>
        <taxon>Insecta</taxon>
        <taxon>Pterygota</taxon>
        <taxon>Neoptera</taxon>
        <taxon>Endopterygota</taxon>
        <taxon>Lepidoptera</taxon>
        <taxon>Glossata</taxon>
        <taxon>Ditrysia</taxon>
        <taxon>Papilionoidea</taxon>
        <taxon>Papilionidae</taxon>
        <taxon>Papilioninae</taxon>
        <taxon>Papilio</taxon>
    </lineage>
</organism>
<protein>
    <submittedName>
        <fullName evidence="1">Uncharacterized protein</fullName>
    </submittedName>
</protein>
<evidence type="ECO:0000313" key="1">
    <source>
        <dbReference type="EMBL" id="KPI91035.1"/>
    </source>
</evidence>
<dbReference type="Proteomes" id="UP000053268">
    <property type="component" value="Unassembled WGS sequence"/>
</dbReference>
<sequence>MPRYKCISCWSRALGVRVPVKHVTVLLAESERECARMAQLSELLKGELRRVRGASAHAHNTEYMKNVTFKGAYIFGTWRCHTRWFEWGAVRKQPLDHRAEDGRLHGLRGD</sequence>
<proteinExistence type="predicted"/>
<accession>A0A194PIX0</accession>
<evidence type="ECO:0000313" key="2">
    <source>
        <dbReference type="Proteomes" id="UP000053268"/>
    </source>
</evidence>
<gene>
    <name evidence="1" type="ORF">RR46_14539</name>
</gene>
<keyword evidence="2" id="KW-1185">Reference proteome</keyword>
<reference evidence="1 2" key="1">
    <citation type="journal article" date="2015" name="Nat. Commun.">
        <title>Outbred genome sequencing and CRISPR/Cas9 gene editing in butterflies.</title>
        <authorList>
            <person name="Li X."/>
            <person name="Fan D."/>
            <person name="Zhang W."/>
            <person name="Liu G."/>
            <person name="Zhang L."/>
            <person name="Zhao L."/>
            <person name="Fang X."/>
            <person name="Chen L."/>
            <person name="Dong Y."/>
            <person name="Chen Y."/>
            <person name="Ding Y."/>
            <person name="Zhao R."/>
            <person name="Feng M."/>
            <person name="Zhu Y."/>
            <person name="Feng Y."/>
            <person name="Jiang X."/>
            <person name="Zhu D."/>
            <person name="Xiang H."/>
            <person name="Feng X."/>
            <person name="Li S."/>
            <person name="Wang J."/>
            <person name="Zhang G."/>
            <person name="Kronforst M.R."/>
            <person name="Wang W."/>
        </authorList>
    </citation>
    <scope>NUCLEOTIDE SEQUENCE [LARGE SCALE GENOMIC DNA]</scope>
    <source>
        <strain evidence="1">Ya'a_city_454_Px</strain>
        <tissue evidence="1">Whole body</tissue>
    </source>
</reference>
<dbReference type="AlphaFoldDB" id="A0A194PIX0"/>
<dbReference type="EMBL" id="KQ459606">
    <property type="protein sequence ID" value="KPI91035.1"/>
    <property type="molecule type" value="Genomic_DNA"/>
</dbReference>
<name>A0A194PIX0_PAPXU</name>